<feature type="compositionally biased region" description="Pro residues" evidence="1">
    <location>
        <begin position="308"/>
        <end position="317"/>
    </location>
</feature>
<accession>K9W987</accession>
<dbReference type="InterPro" id="IPR025641">
    <property type="entry name" value="DUF4340"/>
</dbReference>
<dbReference type="HOGENOM" id="CLU_803667_0_0_3"/>
<feature type="region of interest" description="Disordered" evidence="1">
    <location>
        <begin position="182"/>
        <end position="345"/>
    </location>
</feature>
<reference evidence="3 4" key="1">
    <citation type="submission" date="2012-06" db="EMBL/GenBank/DDBJ databases">
        <title>Finished chromosome of genome of Microcoleus sp. PCC 7113.</title>
        <authorList>
            <consortium name="US DOE Joint Genome Institute"/>
            <person name="Gugger M."/>
            <person name="Coursin T."/>
            <person name="Rippka R."/>
            <person name="Tandeau De Marsac N."/>
            <person name="Huntemann M."/>
            <person name="Wei C.-L."/>
            <person name="Han J."/>
            <person name="Detter J.C."/>
            <person name="Han C."/>
            <person name="Tapia R."/>
            <person name="Chen A."/>
            <person name="Kyrpides N."/>
            <person name="Mavromatis K."/>
            <person name="Markowitz V."/>
            <person name="Szeto E."/>
            <person name="Ivanova N."/>
            <person name="Pagani I."/>
            <person name="Pati A."/>
            <person name="Goodwin L."/>
            <person name="Nordberg H.P."/>
            <person name="Cantor M.N."/>
            <person name="Hua S.X."/>
            <person name="Woyke T."/>
            <person name="Kerfeld C.A."/>
        </authorList>
    </citation>
    <scope>NUCLEOTIDE SEQUENCE [LARGE SCALE GENOMIC DNA]</scope>
    <source>
        <strain evidence="3 4">PCC 7113</strain>
    </source>
</reference>
<gene>
    <name evidence="3" type="ORF">Mic7113_0898</name>
</gene>
<sequence>MKLQRTTLVLLITATLLGGVVYYSETQRAQNQEATKTTKEPIFSFKEDQIQSVTLYTAQETLEFDRVSGKTTNWRMKQPKEAPASDAAVAFLLNLLAEGKSDRSFFVPTKDRQEYGFDQPFATVKVQLNNKENYRLILGKPDFNRSFIYAHVAPAPQSQSPEQLKVLLVPIDFEYAVNRPISEWQSQSEKPKSPTPSPTSASPKPSPSATASPKVSPTSASPKPSPSATASPKVSPTSTTPKPSPSATASPKVSPTSTTPKPSPSATASPKPSPTSASPKPSPSATASPKPSPTPSPKPSPSAEKPKPSPTPSPKPSPSAEKPKPSPTPSPKPSPSAEKPKPSPT</sequence>
<dbReference type="Proteomes" id="UP000010471">
    <property type="component" value="Chromosome"/>
</dbReference>
<feature type="domain" description="DUF4340" evidence="2">
    <location>
        <begin position="74"/>
        <end position="185"/>
    </location>
</feature>
<dbReference type="STRING" id="1173027.Mic7113_0898"/>
<evidence type="ECO:0000259" key="2">
    <source>
        <dbReference type="Pfam" id="PF14238"/>
    </source>
</evidence>
<evidence type="ECO:0000313" key="4">
    <source>
        <dbReference type="Proteomes" id="UP000010471"/>
    </source>
</evidence>
<protein>
    <recommendedName>
        <fullName evidence="2">DUF4340 domain-containing protein</fullName>
    </recommendedName>
</protein>
<proteinExistence type="predicted"/>
<evidence type="ECO:0000256" key="1">
    <source>
        <dbReference type="SAM" id="MobiDB-lite"/>
    </source>
</evidence>
<name>K9W987_9CYAN</name>
<evidence type="ECO:0000313" key="3">
    <source>
        <dbReference type="EMBL" id="AFZ16798.1"/>
    </source>
</evidence>
<organism evidence="3 4">
    <name type="scientific">Allocoleopsis franciscana PCC 7113</name>
    <dbReference type="NCBI Taxonomy" id="1173027"/>
    <lineage>
        <taxon>Bacteria</taxon>
        <taxon>Bacillati</taxon>
        <taxon>Cyanobacteriota</taxon>
        <taxon>Cyanophyceae</taxon>
        <taxon>Coleofasciculales</taxon>
        <taxon>Coleofasciculaceae</taxon>
        <taxon>Allocoleopsis</taxon>
        <taxon>Allocoleopsis franciscana</taxon>
    </lineage>
</organism>
<feature type="compositionally biased region" description="Pro residues" evidence="1">
    <location>
        <begin position="290"/>
        <end position="300"/>
    </location>
</feature>
<dbReference type="eggNOG" id="COG3170">
    <property type="taxonomic scope" value="Bacteria"/>
</dbReference>
<keyword evidence="4" id="KW-1185">Reference proteome</keyword>
<dbReference type="EMBL" id="CP003630">
    <property type="protein sequence ID" value="AFZ16798.1"/>
    <property type="molecule type" value="Genomic_DNA"/>
</dbReference>
<feature type="compositionally biased region" description="Pro residues" evidence="1">
    <location>
        <begin position="325"/>
        <end position="334"/>
    </location>
</feature>
<dbReference type="AlphaFoldDB" id="K9W987"/>
<dbReference type="KEGG" id="mic:Mic7113_0898"/>
<dbReference type="PRINTS" id="PR01217">
    <property type="entry name" value="PRICHEXTENSN"/>
</dbReference>
<feature type="compositionally biased region" description="Low complexity" evidence="1">
    <location>
        <begin position="198"/>
        <end position="289"/>
    </location>
</feature>
<dbReference type="Pfam" id="PF14238">
    <property type="entry name" value="DUF4340"/>
    <property type="match status" value="1"/>
</dbReference>